<dbReference type="SUPFAM" id="SSF53623">
    <property type="entry name" value="MurD-like peptide ligases, catalytic domain"/>
    <property type="match status" value="1"/>
</dbReference>
<evidence type="ECO:0000313" key="7">
    <source>
        <dbReference type="Proteomes" id="UP001164803"/>
    </source>
</evidence>
<dbReference type="RefSeq" id="WP_268043631.1">
    <property type="nucleotide sequence ID" value="NZ_CP104064.1"/>
</dbReference>
<dbReference type="GO" id="GO:0016874">
    <property type="term" value="F:ligase activity"/>
    <property type="evidence" value="ECO:0007669"/>
    <property type="project" value="UniProtKB-KW"/>
</dbReference>
<dbReference type="EMBL" id="CP104064">
    <property type="protein sequence ID" value="WAH36306.1"/>
    <property type="molecule type" value="Genomic_DNA"/>
</dbReference>
<reference evidence="6" key="1">
    <citation type="submission" date="2022-08" db="EMBL/GenBank/DDBJ databases">
        <title>Alicyclobacillus dauci DSM2870, complete genome.</title>
        <authorList>
            <person name="Wang Q."/>
            <person name="Cai R."/>
            <person name="Wang Z."/>
        </authorList>
    </citation>
    <scope>NUCLEOTIDE SEQUENCE</scope>
    <source>
        <strain evidence="6">DSM 28700</strain>
    </source>
</reference>
<dbReference type="InterPro" id="IPR036615">
    <property type="entry name" value="Mur_ligase_C_dom_sf"/>
</dbReference>
<name>A0ABY6Z1S9_9BACL</name>
<dbReference type="InterPro" id="IPR036565">
    <property type="entry name" value="Mur-like_cat_sf"/>
</dbReference>
<dbReference type="Pfam" id="PF08245">
    <property type="entry name" value="Mur_ligase_M"/>
    <property type="match status" value="1"/>
</dbReference>
<keyword evidence="2" id="KW-0547">Nucleotide-binding</keyword>
<keyword evidence="7" id="KW-1185">Reference proteome</keyword>
<evidence type="ECO:0000256" key="3">
    <source>
        <dbReference type="ARBA" id="ARBA00022840"/>
    </source>
</evidence>
<dbReference type="PANTHER" id="PTHR43024:SF1">
    <property type="entry name" value="UDP-N-ACETYLMURAMOYL-TRIPEPTIDE--D-ALANYL-D-ALANINE LIGASE"/>
    <property type="match status" value="1"/>
</dbReference>
<evidence type="ECO:0000259" key="5">
    <source>
        <dbReference type="Pfam" id="PF08245"/>
    </source>
</evidence>
<dbReference type="Proteomes" id="UP001164803">
    <property type="component" value="Chromosome"/>
</dbReference>
<evidence type="ECO:0000256" key="1">
    <source>
        <dbReference type="ARBA" id="ARBA00022598"/>
    </source>
</evidence>
<proteinExistence type="predicted"/>
<gene>
    <name evidence="6" type="ORF">NZD86_19055</name>
</gene>
<dbReference type="InterPro" id="IPR013221">
    <property type="entry name" value="Mur_ligase_cen"/>
</dbReference>
<protein>
    <submittedName>
        <fullName evidence="6">UDP-N-acetylmuramoyl-tripeptide--D-alanyl-D-alanine ligase</fullName>
    </submittedName>
</protein>
<dbReference type="InterPro" id="IPR004101">
    <property type="entry name" value="Mur_ligase_C"/>
</dbReference>
<dbReference type="Pfam" id="PF02875">
    <property type="entry name" value="Mur_ligase_C"/>
    <property type="match status" value="1"/>
</dbReference>
<feature type="domain" description="Mur ligase C-terminal" evidence="4">
    <location>
        <begin position="323"/>
        <end position="443"/>
    </location>
</feature>
<dbReference type="PANTHER" id="PTHR43024">
    <property type="entry name" value="UDP-N-ACETYLMURAMOYL-TRIPEPTIDE--D-ALANYL-D-ALANINE LIGASE"/>
    <property type="match status" value="1"/>
</dbReference>
<dbReference type="InterPro" id="IPR051046">
    <property type="entry name" value="MurCDEF_CellWall_CoF430Synth"/>
</dbReference>
<feature type="domain" description="Mur ligase central" evidence="5">
    <location>
        <begin position="108"/>
        <end position="295"/>
    </location>
</feature>
<evidence type="ECO:0000259" key="4">
    <source>
        <dbReference type="Pfam" id="PF02875"/>
    </source>
</evidence>
<dbReference type="Gene3D" id="3.90.190.20">
    <property type="entry name" value="Mur ligase, C-terminal domain"/>
    <property type="match status" value="1"/>
</dbReference>
<keyword evidence="3" id="KW-0067">ATP-binding</keyword>
<organism evidence="6 7">
    <name type="scientific">Alicyclobacillus dauci</name>
    <dbReference type="NCBI Taxonomy" id="1475485"/>
    <lineage>
        <taxon>Bacteria</taxon>
        <taxon>Bacillati</taxon>
        <taxon>Bacillota</taxon>
        <taxon>Bacilli</taxon>
        <taxon>Bacillales</taxon>
        <taxon>Alicyclobacillaceae</taxon>
        <taxon>Alicyclobacillus</taxon>
    </lineage>
</organism>
<accession>A0ABY6Z1S9</accession>
<dbReference type="Gene3D" id="3.40.1190.10">
    <property type="entry name" value="Mur-like, catalytic domain"/>
    <property type="match status" value="1"/>
</dbReference>
<dbReference type="SUPFAM" id="SSF53244">
    <property type="entry name" value="MurD-like peptide ligases, peptide-binding domain"/>
    <property type="match status" value="1"/>
</dbReference>
<sequence length="458" mass="51498">MKKLRLEEVLRIIDGVVVEGKTPKFIRQVVDYPSDVEVDETLLFDRHQRIQPWRFERHDDCVVVTENPDAWSDISSENVVVRVTDVEESYRNFVRYYRGLFSIPVIAITGTCGKTTTKEMVAHILSKKYHVQSTIRSKNDPAFNSDYLLGIDDETDAAVFETAVGRKGDLLRSCKVFRPNLGVITNIGIDHLNKFPTHYDYIQAKGEMLPGLGYTGTLLLNADDANIKKIDLTPFNGRLITFGFGEQAEFQVTQARLEEGGMSFTLRFAHIDHDLFVPGYGKHSVYNAVAAIATAYAVGVGIDEAGESLRSYQHLPGHTNVLRGLNGSVVIDDTWSSNPTSMGAALKLLDDLAQGRKKIAVLGKMAALGEFADEQYAKISRQLVDQKVDVLITRNSIAKEFAKHAIRFGMRKEQVYMCTELKEIQQLLQKLMDKNTIVLVKTSMKDYEIEDLMKHITV</sequence>
<evidence type="ECO:0000313" key="6">
    <source>
        <dbReference type="EMBL" id="WAH36306.1"/>
    </source>
</evidence>
<keyword evidence="1 6" id="KW-0436">Ligase</keyword>
<evidence type="ECO:0000256" key="2">
    <source>
        <dbReference type="ARBA" id="ARBA00022741"/>
    </source>
</evidence>